<dbReference type="PROSITE" id="PS51257">
    <property type="entry name" value="PROKAR_LIPOPROTEIN"/>
    <property type="match status" value="1"/>
</dbReference>
<sequence length="299" mass="33143">MKKILLIVIALLSINISSQACDKGCTMGGSYMGILPQFHKNFMGLRYTTRSYTTTATHGQHVQVTDERFATAELWGRFVPVRNVQIFAFVPYMLNEQSGGHHAIKSRGFGDVTLMANYSLINTGDRMDKNLKHTLQVGGGVKLATGAYRNQEHGEQLAPNMQPGTGSTDYLANGIYTIRYKQLGLSNDVTYRFNSENSNGYRFGNRVSASSNLFYWQNVKGISLLPSAGVYYEHAEGDRYEGASNLQKGGDSFFTNLGMSVYVKNIAVGGTIQLPVSSTEAHHHTEGNRRTMVNLTYMF</sequence>
<keyword evidence="1" id="KW-0732">Signal</keyword>
<feature type="signal peptide" evidence="1">
    <location>
        <begin position="1"/>
        <end position="20"/>
    </location>
</feature>
<accession>A0A1N7B2Y7</accession>
<dbReference type="Proteomes" id="UP000185924">
    <property type="component" value="Unassembled WGS sequence"/>
</dbReference>
<evidence type="ECO:0000256" key="1">
    <source>
        <dbReference type="SAM" id="SignalP"/>
    </source>
</evidence>
<feature type="chain" id="PRO_5012998174" description="MetA-pathway of phenol degradation" evidence="1">
    <location>
        <begin position="21"/>
        <end position="299"/>
    </location>
</feature>
<dbReference type="RefSeq" id="WP_076423208.1">
    <property type="nucleotide sequence ID" value="NZ_FTNM01000006.1"/>
</dbReference>
<organism evidence="2 3">
    <name type="scientific">Pontibacter lucknowensis</name>
    <dbReference type="NCBI Taxonomy" id="1077936"/>
    <lineage>
        <taxon>Bacteria</taxon>
        <taxon>Pseudomonadati</taxon>
        <taxon>Bacteroidota</taxon>
        <taxon>Cytophagia</taxon>
        <taxon>Cytophagales</taxon>
        <taxon>Hymenobacteraceae</taxon>
        <taxon>Pontibacter</taxon>
    </lineage>
</organism>
<evidence type="ECO:0000313" key="3">
    <source>
        <dbReference type="Proteomes" id="UP000185924"/>
    </source>
</evidence>
<reference evidence="2" key="1">
    <citation type="submission" date="2017-01" db="EMBL/GenBank/DDBJ databases">
        <authorList>
            <person name="Mah S.A."/>
            <person name="Swanson W.J."/>
            <person name="Moy G.W."/>
            <person name="Vacquier V.D."/>
        </authorList>
    </citation>
    <scope>NUCLEOTIDE SEQUENCE [LARGE SCALE GENOMIC DNA]</scope>
    <source>
        <strain evidence="2">DM9</strain>
    </source>
</reference>
<dbReference type="STRING" id="1077936.SAMN05421545_3757"/>
<proteinExistence type="predicted"/>
<protein>
    <recommendedName>
        <fullName evidence="4">MetA-pathway of phenol degradation</fullName>
    </recommendedName>
</protein>
<keyword evidence="3" id="KW-1185">Reference proteome</keyword>
<evidence type="ECO:0008006" key="4">
    <source>
        <dbReference type="Google" id="ProtNLM"/>
    </source>
</evidence>
<name>A0A1N7B2Y7_9BACT</name>
<dbReference type="AlphaFoldDB" id="A0A1N7B2Y7"/>
<gene>
    <name evidence="2" type="ORF">SAMN05421545_3757</name>
</gene>
<dbReference type="OrthoDB" id="1405967at2"/>
<dbReference type="EMBL" id="FTNM01000006">
    <property type="protein sequence ID" value="SIR45720.1"/>
    <property type="molecule type" value="Genomic_DNA"/>
</dbReference>
<evidence type="ECO:0000313" key="2">
    <source>
        <dbReference type="EMBL" id="SIR45720.1"/>
    </source>
</evidence>